<protein>
    <submittedName>
        <fullName evidence="1">Uncharacterized protein</fullName>
    </submittedName>
</protein>
<sequence>MGNVAEFIMIGATMTQVDTSSSLEHHQIVLWHWSLVTCCETVLDDFFMAQSNLLCFFPSLANGCLSSP</sequence>
<dbReference type="AlphaFoldDB" id="A0AAD6RLR7"/>
<proteinExistence type="predicted"/>
<gene>
    <name evidence="1" type="ORF">NC653_001542</name>
</gene>
<reference evidence="1 2" key="1">
    <citation type="journal article" date="2023" name="Mol. Ecol. Resour.">
        <title>Chromosome-level genome assembly of a triploid poplar Populus alba 'Berolinensis'.</title>
        <authorList>
            <person name="Chen S."/>
            <person name="Yu Y."/>
            <person name="Wang X."/>
            <person name="Wang S."/>
            <person name="Zhang T."/>
            <person name="Zhou Y."/>
            <person name="He R."/>
            <person name="Meng N."/>
            <person name="Wang Y."/>
            <person name="Liu W."/>
            <person name="Liu Z."/>
            <person name="Liu J."/>
            <person name="Guo Q."/>
            <person name="Huang H."/>
            <person name="Sederoff R.R."/>
            <person name="Wang G."/>
            <person name="Qu G."/>
            <person name="Chen S."/>
        </authorList>
    </citation>
    <scope>NUCLEOTIDE SEQUENCE [LARGE SCALE GENOMIC DNA]</scope>
    <source>
        <strain evidence="1">SC-2020</strain>
    </source>
</reference>
<evidence type="ECO:0000313" key="1">
    <source>
        <dbReference type="EMBL" id="KAJ7011147.1"/>
    </source>
</evidence>
<organism evidence="1 2">
    <name type="scientific">Populus alba x Populus x berolinensis</name>
    <dbReference type="NCBI Taxonomy" id="444605"/>
    <lineage>
        <taxon>Eukaryota</taxon>
        <taxon>Viridiplantae</taxon>
        <taxon>Streptophyta</taxon>
        <taxon>Embryophyta</taxon>
        <taxon>Tracheophyta</taxon>
        <taxon>Spermatophyta</taxon>
        <taxon>Magnoliopsida</taxon>
        <taxon>eudicotyledons</taxon>
        <taxon>Gunneridae</taxon>
        <taxon>Pentapetalae</taxon>
        <taxon>rosids</taxon>
        <taxon>fabids</taxon>
        <taxon>Malpighiales</taxon>
        <taxon>Salicaceae</taxon>
        <taxon>Saliceae</taxon>
        <taxon>Populus</taxon>
    </lineage>
</organism>
<name>A0AAD6RLR7_9ROSI</name>
<keyword evidence="2" id="KW-1185">Reference proteome</keyword>
<dbReference type="EMBL" id="JAQIZT010000001">
    <property type="protein sequence ID" value="KAJ7011147.1"/>
    <property type="molecule type" value="Genomic_DNA"/>
</dbReference>
<evidence type="ECO:0000313" key="2">
    <source>
        <dbReference type="Proteomes" id="UP001164929"/>
    </source>
</evidence>
<accession>A0AAD6RLR7</accession>
<dbReference type="Proteomes" id="UP001164929">
    <property type="component" value="Chromosome 1"/>
</dbReference>
<comment type="caution">
    <text evidence="1">The sequence shown here is derived from an EMBL/GenBank/DDBJ whole genome shotgun (WGS) entry which is preliminary data.</text>
</comment>